<sequence length="419" mass="48674">MVNPTSCYKNNNEVNINKNIKKDINYSCEIANEENLKEEFNKEIEIVKEKLEEKIKDYIPRVPDYSKKHFSIEEESIINEGKYAVNNNNVDNLIRNISTIQQVELKVNNNTPPVSHSLRDFFSEVKSTIVAGKHDYLDVLKNNFSSYMNYVNDLRNVISTLTQYTKSASKDGYLSVNFKLFHEKLSEIKNKYENMTGENSFFYAHFIFEHENHGVYTREINGSKLSYRNKNQVNDAIMTIEKVLKELKGIQITKVDKEIKENIDIKLIANVDLSDFNKFIDSIDTSVSEIKGILSDEELKKKEEEITKKHNDWAIVGSSFGVPIVLNRESINIVIDCEVERIRVENDRKKEEAKCRNILQTEFDLFKKSLDTLEKRINTNLEELSKKYSAANSNFDNFIKIVSSTMNTLLEMAKGFLRF</sequence>
<evidence type="ECO:0000256" key="2">
    <source>
        <dbReference type="ARBA" id="ARBA00007741"/>
    </source>
</evidence>
<dbReference type="Pfam" id="PF06511">
    <property type="entry name" value="T3SS_TC"/>
    <property type="match status" value="1"/>
</dbReference>
<comment type="similarity">
    <text evidence="2">Belongs to the invasin protein D family.</text>
</comment>
<dbReference type="AlphaFoldDB" id="A0AAJ3LSE9"/>
<dbReference type="Gene3D" id="1.20.1710.10">
    <property type="entry name" value="IpaD-like"/>
    <property type="match status" value="1"/>
</dbReference>
<dbReference type="GO" id="GO:0005576">
    <property type="term" value="C:extracellular region"/>
    <property type="evidence" value="ECO:0007669"/>
    <property type="project" value="UniProtKB-SubCell"/>
</dbReference>
<keyword evidence="5 6" id="KW-0175">Coiled coil</keyword>
<evidence type="ECO:0000313" key="8">
    <source>
        <dbReference type="Proteomes" id="UP000078250"/>
    </source>
</evidence>
<reference evidence="7 8" key="1">
    <citation type="submission" date="2016-04" db="EMBL/GenBank/DDBJ databases">
        <title>ATOL: Assembling a taxonomically balanced genome-scale reconstruction of the evolutionary history of the Enterobacteriaceae.</title>
        <authorList>
            <person name="Plunkett G.III."/>
            <person name="Neeno-Eckwall E.C."/>
            <person name="Glasner J.D."/>
            <person name="Perna N.T."/>
        </authorList>
    </citation>
    <scope>NUCLEOTIDE SEQUENCE [LARGE SCALE GENOMIC DNA]</scope>
    <source>
        <strain evidence="7 8">ATCC 700826</strain>
    </source>
</reference>
<keyword evidence="3" id="KW-0964">Secreted</keyword>
<keyword evidence="4" id="KW-0843">Virulence</keyword>
<protein>
    <submittedName>
        <fullName evidence="7">SipD family cell invasion protein</fullName>
    </submittedName>
</protein>
<dbReference type="SUPFAM" id="SSF140693">
    <property type="entry name" value="IpaD-like"/>
    <property type="match status" value="1"/>
</dbReference>
<gene>
    <name evidence="7" type="ORF">M997_3321</name>
</gene>
<accession>A0AAJ3LSE9</accession>
<evidence type="ECO:0000256" key="6">
    <source>
        <dbReference type="SAM" id="Coils"/>
    </source>
</evidence>
<keyword evidence="8" id="KW-1185">Reference proteome</keyword>
<proteinExistence type="inferred from homology"/>
<dbReference type="Proteomes" id="UP000078250">
    <property type="component" value="Unassembled WGS sequence"/>
</dbReference>
<evidence type="ECO:0000313" key="7">
    <source>
        <dbReference type="EMBL" id="OAT44955.1"/>
    </source>
</evidence>
<evidence type="ECO:0000256" key="1">
    <source>
        <dbReference type="ARBA" id="ARBA00004613"/>
    </source>
</evidence>
<dbReference type="InterPro" id="IPR036708">
    <property type="entry name" value="BipD-like_sf"/>
</dbReference>
<evidence type="ECO:0000256" key="4">
    <source>
        <dbReference type="ARBA" id="ARBA00023026"/>
    </source>
</evidence>
<comment type="caution">
    <text evidence="7">The sequence shown here is derived from an EMBL/GenBank/DDBJ whole genome shotgun (WGS) entry which is preliminary data.</text>
</comment>
<name>A0AAJ3LSE9_PROHU</name>
<comment type="subcellular location">
    <subcellularLocation>
        <location evidence="1">Secreted</location>
    </subcellularLocation>
</comment>
<feature type="coiled-coil region" evidence="6">
    <location>
        <begin position="30"/>
        <end position="57"/>
    </location>
</feature>
<organism evidence="7 8">
    <name type="scientific">Proteus hauseri ATCC 700826</name>
    <dbReference type="NCBI Taxonomy" id="1354271"/>
    <lineage>
        <taxon>Bacteria</taxon>
        <taxon>Pseudomonadati</taxon>
        <taxon>Pseudomonadota</taxon>
        <taxon>Gammaproteobacteria</taxon>
        <taxon>Enterobacterales</taxon>
        <taxon>Morganellaceae</taxon>
        <taxon>Proteus</taxon>
    </lineage>
</organism>
<dbReference type="RefSeq" id="WP_064721218.1">
    <property type="nucleotide sequence ID" value="NZ_LXEV01000036.1"/>
</dbReference>
<evidence type="ECO:0000256" key="3">
    <source>
        <dbReference type="ARBA" id="ARBA00022525"/>
    </source>
</evidence>
<evidence type="ECO:0000256" key="5">
    <source>
        <dbReference type="ARBA" id="ARBA00023054"/>
    </source>
</evidence>
<dbReference type="EMBL" id="LXEV01000036">
    <property type="protein sequence ID" value="OAT44955.1"/>
    <property type="molecule type" value="Genomic_DNA"/>
</dbReference>
<dbReference type="InterPro" id="IPR009483">
    <property type="entry name" value="IpaD/BipD/SipD"/>
</dbReference>